<dbReference type="EMBL" id="CAUYUJ010016982">
    <property type="protein sequence ID" value="CAK0870651.1"/>
    <property type="molecule type" value="Genomic_DNA"/>
</dbReference>
<comment type="caution">
    <text evidence="1">The sequence shown here is derived from an EMBL/GenBank/DDBJ whole genome shotgun (WGS) entry which is preliminary data.</text>
</comment>
<sequence>MSWMISADIAKLPEQKKTKTQEEPEKARDKLLIQLESRVRSLEYGQGSQVFLQKSHHLASNGAEIYQKYLEVVKQEGKDHKRGPPELQIFSGLLADFDPWLSDSSSPPEVRKFSGVGARLQAMLQNEDEVAASEWVKDFSFSPTFDSNVVRLSFTLKGQVLIARNMPQAQKLAQEQAAAWEKVKGGQEEFEEYLQRTPLEVPLKNGEYKLAELQYLVGVILRAWGASKKLGRAPRGGLAKGSGKNSPGRFGSCSALGFTATNFRPALYERQIAHSRPHKCDPQRCAVRECGFPLSVIYTQVAVNLGGCTCLRC</sequence>
<protein>
    <submittedName>
        <fullName evidence="1">Uncharacterized protein</fullName>
    </submittedName>
</protein>
<evidence type="ECO:0000313" key="2">
    <source>
        <dbReference type="Proteomes" id="UP001189429"/>
    </source>
</evidence>
<evidence type="ECO:0000313" key="1">
    <source>
        <dbReference type="EMBL" id="CAK0870651.1"/>
    </source>
</evidence>
<keyword evidence="2" id="KW-1185">Reference proteome</keyword>
<reference evidence="1" key="1">
    <citation type="submission" date="2023-10" db="EMBL/GenBank/DDBJ databases">
        <authorList>
            <person name="Chen Y."/>
            <person name="Shah S."/>
            <person name="Dougan E. K."/>
            <person name="Thang M."/>
            <person name="Chan C."/>
        </authorList>
    </citation>
    <scope>NUCLEOTIDE SEQUENCE [LARGE SCALE GENOMIC DNA]</scope>
</reference>
<organism evidence="1 2">
    <name type="scientific">Prorocentrum cordatum</name>
    <dbReference type="NCBI Taxonomy" id="2364126"/>
    <lineage>
        <taxon>Eukaryota</taxon>
        <taxon>Sar</taxon>
        <taxon>Alveolata</taxon>
        <taxon>Dinophyceae</taxon>
        <taxon>Prorocentrales</taxon>
        <taxon>Prorocentraceae</taxon>
        <taxon>Prorocentrum</taxon>
    </lineage>
</organism>
<name>A0ABN9VF46_9DINO</name>
<proteinExistence type="predicted"/>
<gene>
    <name evidence="1" type="ORF">PCOR1329_LOCUS56699</name>
</gene>
<accession>A0ABN9VF46</accession>
<dbReference type="Proteomes" id="UP001189429">
    <property type="component" value="Unassembled WGS sequence"/>
</dbReference>